<dbReference type="AlphaFoldDB" id="A0ABD1H5W5"/>
<comment type="caution">
    <text evidence="1">The sequence shown here is derived from an EMBL/GenBank/DDBJ whole genome shotgun (WGS) entry which is preliminary data.</text>
</comment>
<sequence length="135" mass="15358">MTVESRSTSKLDDFDQFTREGRLKEAVELLELIEKERIRVDLPRFMALANSCGENEALAEAKSVHKHLAKSMAHLENGHGEESLELFAEFKLCGIRPDGQMFLGVFLACGVISDVVEGMLQCESMMKWRRSCYRE</sequence>
<gene>
    <name evidence="1" type="ORF">AAHA92_19597</name>
</gene>
<accession>A0ABD1H5W5</accession>
<reference evidence="1 2" key="1">
    <citation type="submission" date="2024-06" db="EMBL/GenBank/DDBJ databases">
        <title>A chromosome level genome sequence of Diviner's sage (Salvia divinorum).</title>
        <authorList>
            <person name="Ford S.A."/>
            <person name="Ro D.-K."/>
            <person name="Ness R.W."/>
            <person name="Phillips M.A."/>
        </authorList>
    </citation>
    <scope>NUCLEOTIDE SEQUENCE [LARGE SCALE GENOMIC DNA]</scope>
    <source>
        <strain evidence="1">SAF-2024a</strain>
        <tissue evidence="1">Leaf</tissue>
    </source>
</reference>
<organism evidence="1 2">
    <name type="scientific">Salvia divinorum</name>
    <name type="common">Maria pastora</name>
    <name type="synonym">Diviner's sage</name>
    <dbReference type="NCBI Taxonomy" id="28513"/>
    <lineage>
        <taxon>Eukaryota</taxon>
        <taxon>Viridiplantae</taxon>
        <taxon>Streptophyta</taxon>
        <taxon>Embryophyta</taxon>
        <taxon>Tracheophyta</taxon>
        <taxon>Spermatophyta</taxon>
        <taxon>Magnoliopsida</taxon>
        <taxon>eudicotyledons</taxon>
        <taxon>Gunneridae</taxon>
        <taxon>Pentapetalae</taxon>
        <taxon>asterids</taxon>
        <taxon>lamiids</taxon>
        <taxon>Lamiales</taxon>
        <taxon>Lamiaceae</taxon>
        <taxon>Nepetoideae</taxon>
        <taxon>Mentheae</taxon>
        <taxon>Salviinae</taxon>
        <taxon>Salvia</taxon>
        <taxon>Salvia subgen. Calosphace</taxon>
    </lineage>
</organism>
<dbReference type="PANTHER" id="PTHR47926:SF388">
    <property type="entry name" value="DYW DOMAIN-CONTAINING PROTEIN"/>
    <property type="match status" value="1"/>
</dbReference>
<dbReference type="PANTHER" id="PTHR47926">
    <property type="entry name" value="PENTATRICOPEPTIDE REPEAT-CONTAINING PROTEIN"/>
    <property type="match status" value="1"/>
</dbReference>
<dbReference type="EMBL" id="JBEAFC010000007">
    <property type="protein sequence ID" value="KAL1551800.1"/>
    <property type="molecule type" value="Genomic_DNA"/>
</dbReference>
<dbReference type="InterPro" id="IPR046960">
    <property type="entry name" value="PPR_At4g14850-like_plant"/>
</dbReference>
<dbReference type="InterPro" id="IPR011990">
    <property type="entry name" value="TPR-like_helical_dom_sf"/>
</dbReference>
<keyword evidence="2" id="KW-1185">Reference proteome</keyword>
<name>A0ABD1H5W5_SALDI</name>
<evidence type="ECO:0000313" key="2">
    <source>
        <dbReference type="Proteomes" id="UP001567538"/>
    </source>
</evidence>
<evidence type="ECO:0000313" key="1">
    <source>
        <dbReference type="EMBL" id="KAL1551800.1"/>
    </source>
</evidence>
<protein>
    <submittedName>
        <fullName evidence="1">Pentatricopeptide repeat-containing protein, mitochondrial-like protein</fullName>
    </submittedName>
</protein>
<dbReference type="Gene3D" id="1.25.40.10">
    <property type="entry name" value="Tetratricopeptide repeat domain"/>
    <property type="match status" value="1"/>
</dbReference>
<dbReference type="Proteomes" id="UP001567538">
    <property type="component" value="Unassembled WGS sequence"/>
</dbReference>
<proteinExistence type="predicted"/>